<evidence type="ECO:0000313" key="2">
    <source>
        <dbReference type="Proteomes" id="UP000244110"/>
    </source>
</evidence>
<evidence type="ECO:0000313" key="1">
    <source>
        <dbReference type="EMBL" id="PTQ84870.1"/>
    </source>
</evidence>
<dbReference type="Proteomes" id="UP000244110">
    <property type="component" value="Unassembled WGS sequence"/>
</dbReference>
<proteinExistence type="predicted"/>
<accession>A0A2T5IM67</accession>
<name>A0A2T5IM67_9PROT</name>
<gene>
    <name evidence="1" type="ORF">C8R28_101674</name>
</gene>
<dbReference type="EMBL" id="QAOL01000016">
    <property type="protein sequence ID" value="PTQ84870.1"/>
    <property type="molecule type" value="Genomic_DNA"/>
</dbReference>
<organism evidence="1 2">
    <name type="scientific">Nitrosomonas ureae</name>
    <dbReference type="NCBI Taxonomy" id="44577"/>
    <lineage>
        <taxon>Bacteria</taxon>
        <taxon>Pseudomonadati</taxon>
        <taxon>Pseudomonadota</taxon>
        <taxon>Betaproteobacteria</taxon>
        <taxon>Nitrosomonadales</taxon>
        <taxon>Nitrosomonadaceae</taxon>
        <taxon>Nitrosomonas</taxon>
    </lineage>
</organism>
<dbReference type="AlphaFoldDB" id="A0A2T5IM67"/>
<sequence length="302" mass="33687">MATAELGVSQHKMSRRLYIPKAVLDSIAAHIDSSIPKAVQGYISANEDEDTMTGQFGASLRTGVHAVDVQEAEVNGTWKWSIDYTKFRGRGKGATERHVGADGIIELSLDWSGRKETKSLLFQAKLDWQSDDALMSQAVLLSTWREASIFINYTEQSIEAMSIDNVLRSRGARRNVKEVLPLAEALNQYFLQCKVGSTDLAYDPIARQLRWRATSGVTVATQFSIPHRLRVKVKAPGYKHKLEWDKLISTSEIHSHRMAVEPSELLSPLLTTVSVEPRKQLQAKLRGHKTKGSSLDISNLCN</sequence>
<dbReference type="RefSeq" id="WP_107786811.1">
    <property type="nucleotide sequence ID" value="NZ_QAOL01000016.1"/>
</dbReference>
<protein>
    <submittedName>
        <fullName evidence="1">Uncharacterized protein</fullName>
    </submittedName>
</protein>
<reference evidence="1 2" key="1">
    <citation type="submission" date="2018-04" db="EMBL/GenBank/DDBJ databases">
        <title>Active sludge and wastewater microbial communities from Klosterneuburg, Austria.</title>
        <authorList>
            <person name="Wagner M."/>
        </authorList>
    </citation>
    <scope>NUCLEOTIDE SEQUENCE [LARGE SCALE GENOMIC DNA]</scope>
    <source>
        <strain evidence="1 2">Nm4</strain>
    </source>
</reference>
<comment type="caution">
    <text evidence="1">The sequence shown here is derived from an EMBL/GenBank/DDBJ whole genome shotgun (WGS) entry which is preliminary data.</text>
</comment>